<dbReference type="RefSeq" id="WP_071803474.1">
    <property type="nucleotide sequence ID" value="NZ_MEIA01000056.1"/>
</dbReference>
<evidence type="ECO:0000256" key="1">
    <source>
        <dbReference type="SAM" id="Phobius"/>
    </source>
</evidence>
<feature type="transmembrane region" description="Helical" evidence="1">
    <location>
        <begin position="397"/>
        <end position="420"/>
    </location>
</feature>
<feature type="transmembrane region" description="Helical" evidence="1">
    <location>
        <begin position="633"/>
        <end position="653"/>
    </location>
</feature>
<evidence type="ECO:0008006" key="4">
    <source>
        <dbReference type="Google" id="ProtNLM"/>
    </source>
</evidence>
<feature type="transmembrane region" description="Helical" evidence="1">
    <location>
        <begin position="598"/>
        <end position="621"/>
    </location>
</feature>
<comment type="caution">
    <text evidence="2">The sequence shown here is derived from an EMBL/GenBank/DDBJ whole genome shotgun (WGS) entry which is preliminary data.</text>
</comment>
<organism evidence="2 3">
    <name type="scientific">Couchioplanes caeruleus subsp. caeruleus</name>
    <dbReference type="NCBI Taxonomy" id="56427"/>
    <lineage>
        <taxon>Bacteria</taxon>
        <taxon>Bacillati</taxon>
        <taxon>Actinomycetota</taxon>
        <taxon>Actinomycetes</taxon>
        <taxon>Micromonosporales</taxon>
        <taxon>Micromonosporaceae</taxon>
        <taxon>Couchioplanes</taxon>
    </lineage>
</organism>
<dbReference type="AlphaFoldDB" id="A0A1K0GDS7"/>
<protein>
    <recommendedName>
        <fullName evidence="4">Phage-related protein</fullName>
    </recommendedName>
</protein>
<feature type="transmembrane region" description="Helical" evidence="1">
    <location>
        <begin position="426"/>
        <end position="446"/>
    </location>
</feature>
<dbReference type="EMBL" id="MEIA01000056">
    <property type="protein sequence ID" value="OJF15386.1"/>
    <property type="molecule type" value="Genomic_DNA"/>
</dbReference>
<accession>A0A1K0GDS7</accession>
<dbReference type="Proteomes" id="UP000182486">
    <property type="component" value="Unassembled WGS sequence"/>
</dbReference>
<feature type="transmembrane region" description="Helical" evidence="1">
    <location>
        <begin position="660"/>
        <end position="682"/>
    </location>
</feature>
<proteinExistence type="predicted"/>
<keyword evidence="1" id="KW-1133">Transmembrane helix</keyword>
<feature type="transmembrane region" description="Helical" evidence="1">
    <location>
        <begin position="534"/>
        <end position="558"/>
    </location>
</feature>
<evidence type="ECO:0000313" key="2">
    <source>
        <dbReference type="EMBL" id="OJF15386.1"/>
    </source>
</evidence>
<keyword evidence="1" id="KW-0812">Transmembrane</keyword>
<feature type="transmembrane region" description="Helical" evidence="1">
    <location>
        <begin position="506"/>
        <end position="527"/>
    </location>
</feature>
<keyword evidence="1" id="KW-0472">Membrane</keyword>
<evidence type="ECO:0000313" key="3">
    <source>
        <dbReference type="Proteomes" id="UP000182486"/>
    </source>
</evidence>
<keyword evidence="3" id="KW-1185">Reference proteome</keyword>
<feature type="transmembrane region" description="Helical" evidence="1">
    <location>
        <begin position="564"/>
        <end position="586"/>
    </location>
</feature>
<feature type="transmembrane region" description="Helical" evidence="1">
    <location>
        <begin position="466"/>
        <end position="486"/>
    </location>
</feature>
<gene>
    <name evidence="2" type="ORF">BG844_04605</name>
</gene>
<sequence>MALGQAYIEIVGDVSKFAPDLRRSLTSVFKLGAITGVAAVASSHLLGVAGAITQLGGAAVAIPAGIAVASAAIGALKLATSGLGEAFSAAATGDAAAFEKSLENLSPRAQQLARELRGVKPAMDAVRSSAQDAFAGPLIGQITATSGVISGPLRTGLAGIAAEYGQIARRALEFVRQSASVSALTAVLNTTRTAIAGAGVAVGPLLAGFRDLAVVALPTLSRLAQLAGPLAAQFGAWMSQMAASGAAAQALQGAVQVLTQLGQVAVNVGGIISAALRAAAEGGGGSLLSALVQLTGQLKAFLNSATGQQALTSLFSTISTLAAGLGPILTTLLGIIARSILPALAEVAAAVLPAVQAIADGLGPAIAALAPVAAKLIAALAEGIRALAPALGPIGEVIASVVSALTPLLPVVGQLIAMLIGPLATALSALGPLIAPLVTALGPVLLQLGRTLTDALAPIARLLADLFRQLGPVIGQLVAALGTALAPALDAVAPVVTALVEALMPLIPAIVDLVPAITEIVVAAAPLTKVLAELLILAAQILAPLIKLAAVLVQMMVSKAVAPLISWIASALADLLAPLTGVADWIGRLSTAIAGIDWAEVGAAISGAFSAAWQAVARFFAGLGEFLTSLPGRLLAALAALPGLLVGALKFAFDSGLRAVGVGIGLLVYSVTTLPGRIMAALQSLAGSISRFFTGVWSSATSLASRGIASLVSFATGLPGRISAAWSRLPGVLGSLLNNAFNATRRAASSGISSVVSYVARVPGRLSGLAGRFVSAGTNLIGGFMRGLRRVGSLGDIAASITAAVRSGLNNVIGRINSGIADIDRYLPGSLPRIPYLADGAVVNRATLAVLGEAGREVVIPLTRPRRARELAEQSGLMDLLGAGEGGGGAVMFGRGAISITFEGAVPTRQEALQVGQAVGEGVSRTLARRDVATTVRTL</sequence>
<feature type="transmembrane region" description="Helical" evidence="1">
    <location>
        <begin position="310"/>
        <end position="333"/>
    </location>
</feature>
<reference evidence="2 3" key="1">
    <citation type="submission" date="2016-09" db="EMBL/GenBank/DDBJ databases">
        <title>Couchioplanes caeruleus draft genome sequence.</title>
        <authorList>
            <person name="Sheehan J."/>
            <person name="Caffrey P."/>
        </authorList>
    </citation>
    <scope>NUCLEOTIDE SEQUENCE [LARGE SCALE GENOMIC DNA]</scope>
    <source>
        <strain evidence="2 3">DSM 43634</strain>
    </source>
</reference>
<name>A0A1K0GDS7_9ACTN</name>